<dbReference type="KEGG" id="cbae:COR50_15040"/>
<protein>
    <submittedName>
        <fullName evidence="1">Uncharacterized protein</fullName>
    </submittedName>
</protein>
<dbReference type="InterPro" id="IPR045538">
    <property type="entry name" value="CIS_TMP"/>
</dbReference>
<evidence type="ECO:0000313" key="2">
    <source>
        <dbReference type="Proteomes" id="UP000220133"/>
    </source>
</evidence>
<dbReference type="AlphaFoldDB" id="A0A291QWR3"/>
<accession>A0A291QWR3</accession>
<gene>
    <name evidence="1" type="ORF">COR50_15040</name>
</gene>
<proteinExistence type="predicted"/>
<sequence length="449" mass="51584">MEPQLSHIIHAVNVQVNVADRGQANHFYTEVSAYLQDILLPQMKCLCDEQGADYHRLERVDVVLDIDKLDDWQAVLTRSVITAMLDAIARDPSAYSQLGTILGAHATPELKDSNWEIFCHFLETGYLPWFAHSGQDYFSETFLLDQLANASHSWKAMTWEALQSHAGAVERLSKQFSWEFNISLLEWLSGMNFLPKVNQWLLAVDRPGSTISKRQIQQQFIEIFIQKYIQVSTEIIGTASILHHAMMKTEQSLQENREANDRVLSNDAILEQYVHDPVQDSGLIIGNAGLILLQPFIQYYFKETELLEGEQFTNATSQVYAVHLLHYLATGNEYAPEQELLFEKYLCGMHIRQPIERFVKLKERDKEEAVTLLNAAIAHWEVLKNTSAEGLRETFLQRPGKLILQNHHQLIVEANTVDILLEQIPWSYSLVKFPWTAQLLYVDWSSANR</sequence>
<dbReference type="RefSeq" id="WP_098194744.1">
    <property type="nucleotide sequence ID" value="NZ_CP023777.1"/>
</dbReference>
<dbReference type="Pfam" id="PF19268">
    <property type="entry name" value="CIS_TMP"/>
    <property type="match status" value="1"/>
</dbReference>
<dbReference type="Proteomes" id="UP000220133">
    <property type="component" value="Chromosome"/>
</dbReference>
<reference evidence="1 2" key="1">
    <citation type="submission" date="2017-10" db="EMBL/GenBank/DDBJ databases">
        <title>Paenichitinophaga pekingensis gen. nov., sp. nov., isolated from activated sludge.</title>
        <authorList>
            <person name="Jin D."/>
            <person name="Kong X."/>
            <person name="Deng Y."/>
            <person name="Bai Z."/>
        </authorList>
    </citation>
    <scope>NUCLEOTIDE SEQUENCE [LARGE SCALE GENOMIC DNA]</scope>
    <source>
        <strain evidence="1 2">13</strain>
    </source>
</reference>
<keyword evidence="2" id="KW-1185">Reference proteome</keyword>
<evidence type="ECO:0000313" key="1">
    <source>
        <dbReference type="EMBL" id="ATL48370.1"/>
    </source>
</evidence>
<name>A0A291QWR3_9BACT</name>
<dbReference type="EMBL" id="CP023777">
    <property type="protein sequence ID" value="ATL48370.1"/>
    <property type="molecule type" value="Genomic_DNA"/>
</dbReference>
<dbReference type="OrthoDB" id="1488184at2"/>
<organism evidence="1 2">
    <name type="scientific">Chitinophaga caeni</name>
    <dbReference type="NCBI Taxonomy" id="2029983"/>
    <lineage>
        <taxon>Bacteria</taxon>
        <taxon>Pseudomonadati</taxon>
        <taxon>Bacteroidota</taxon>
        <taxon>Chitinophagia</taxon>
        <taxon>Chitinophagales</taxon>
        <taxon>Chitinophagaceae</taxon>
        <taxon>Chitinophaga</taxon>
    </lineage>
</organism>